<evidence type="ECO:0000313" key="1">
    <source>
        <dbReference type="EMBL" id="MED6127665.1"/>
    </source>
</evidence>
<reference evidence="1 2" key="1">
    <citation type="journal article" date="2023" name="Plants (Basel)">
        <title>Bridging the Gap: Combining Genomics and Transcriptomics Approaches to Understand Stylosanthes scabra, an Orphan Legume from the Brazilian Caatinga.</title>
        <authorList>
            <person name="Ferreira-Neto J.R.C."/>
            <person name="da Silva M.D."/>
            <person name="Binneck E."/>
            <person name="de Melo N.F."/>
            <person name="da Silva R.H."/>
            <person name="de Melo A.L.T.M."/>
            <person name="Pandolfi V."/>
            <person name="Bustamante F.O."/>
            <person name="Brasileiro-Vidal A.C."/>
            <person name="Benko-Iseppon A.M."/>
        </authorList>
    </citation>
    <scope>NUCLEOTIDE SEQUENCE [LARGE SCALE GENOMIC DNA]</scope>
    <source>
        <tissue evidence="1">Leaves</tissue>
    </source>
</reference>
<evidence type="ECO:0000313" key="2">
    <source>
        <dbReference type="Proteomes" id="UP001341840"/>
    </source>
</evidence>
<dbReference type="EMBL" id="JASCZI010031930">
    <property type="protein sequence ID" value="MED6127665.1"/>
    <property type="molecule type" value="Genomic_DNA"/>
</dbReference>
<comment type="caution">
    <text evidence="1">The sequence shown here is derived from an EMBL/GenBank/DDBJ whole genome shotgun (WGS) entry which is preliminary data.</text>
</comment>
<keyword evidence="2" id="KW-1185">Reference proteome</keyword>
<dbReference type="Proteomes" id="UP001341840">
    <property type="component" value="Unassembled WGS sequence"/>
</dbReference>
<gene>
    <name evidence="1" type="ORF">PIB30_090132</name>
</gene>
<name>A0ABU6RUM6_9FABA</name>
<proteinExistence type="predicted"/>
<protein>
    <submittedName>
        <fullName evidence="1">Uncharacterized protein</fullName>
    </submittedName>
</protein>
<sequence>MTKDGRVYISRNVIFDENYFPYYDLFPDCSKSDLNSAADMHTDIVIPLYKENTVTELPIPSNSTTVTVDLDTTIEHDTASATEDSPVITNDSRNPILISGIEICSPITRTDSRTTNTHQMVTRSKARDHTPKALQTAINDLVNSLPKTVTQAIMCPH</sequence>
<accession>A0ABU6RUM6</accession>
<organism evidence="1 2">
    <name type="scientific">Stylosanthes scabra</name>
    <dbReference type="NCBI Taxonomy" id="79078"/>
    <lineage>
        <taxon>Eukaryota</taxon>
        <taxon>Viridiplantae</taxon>
        <taxon>Streptophyta</taxon>
        <taxon>Embryophyta</taxon>
        <taxon>Tracheophyta</taxon>
        <taxon>Spermatophyta</taxon>
        <taxon>Magnoliopsida</taxon>
        <taxon>eudicotyledons</taxon>
        <taxon>Gunneridae</taxon>
        <taxon>Pentapetalae</taxon>
        <taxon>rosids</taxon>
        <taxon>fabids</taxon>
        <taxon>Fabales</taxon>
        <taxon>Fabaceae</taxon>
        <taxon>Papilionoideae</taxon>
        <taxon>50 kb inversion clade</taxon>
        <taxon>dalbergioids sensu lato</taxon>
        <taxon>Dalbergieae</taxon>
        <taxon>Pterocarpus clade</taxon>
        <taxon>Stylosanthes</taxon>
    </lineage>
</organism>